<sequence length="149" mass="16380">MPPLTLKAKAISLYNSTTVKCESRGFTFTLQQSEENPEKNYAMNPMEALLCALGGCQVITTINYAKKHNIDLEGVSVELEGEFDTDGILGIKDVRSGYSGISCRLLLDTNESSRKIDSLIKTLQEKAPVVDTINNPVKLQIEAVTMSKH</sequence>
<evidence type="ECO:0000313" key="2">
    <source>
        <dbReference type="Proteomes" id="UP001281656"/>
    </source>
</evidence>
<keyword evidence="2" id="KW-1185">Reference proteome</keyword>
<dbReference type="InterPro" id="IPR052924">
    <property type="entry name" value="OsmC/Ohr_hydroprdx_reductase"/>
</dbReference>
<dbReference type="SUPFAM" id="SSF82784">
    <property type="entry name" value="OsmC-like"/>
    <property type="match status" value="1"/>
</dbReference>
<dbReference type="Gene3D" id="3.30.300.20">
    <property type="match status" value="1"/>
</dbReference>
<dbReference type="Proteomes" id="UP001281656">
    <property type="component" value="Unassembled WGS sequence"/>
</dbReference>
<evidence type="ECO:0000313" key="1">
    <source>
        <dbReference type="EMBL" id="MDW8800964.1"/>
    </source>
</evidence>
<dbReference type="GO" id="GO:0004601">
    <property type="term" value="F:peroxidase activity"/>
    <property type="evidence" value="ECO:0007669"/>
    <property type="project" value="UniProtKB-KW"/>
</dbReference>
<dbReference type="InterPro" id="IPR015946">
    <property type="entry name" value="KH_dom-like_a/b"/>
</dbReference>
<dbReference type="Pfam" id="PF02566">
    <property type="entry name" value="OsmC"/>
    <property type="match status" value="1"/>
</dbReference>
<organism evidence="1 2">
    <name type="scientific">Clostridium tanneri</name>
    <dbReference type="NCBI Taxonomy" id="3037988"/>
    <lineage>
        <taxon>Bacteria</taxon>
        <taxon>Bacillati</taxon>
        <taxon>Bacillota</taxon>
        <taxon>Clostridia</taxon>
        <taxon>Eubacteriales</taxon>
        <taxon>Clostridiaceae</taxon>
        <taxon>Clostridium</taxon>
    </lineage>
</organism>
<gene>
    <name evidence="1" type="ORF">P8V03_07330</name>
</gene>
<proteinExistence type="predicted"/>
<comment type="caution">
    <text evidence="1">The sequence shown here is derived from an EMBL/GenBank/DDBJ whole genome shotgun (WGS) entry which is preliminary data.</text>
</comment>
<accession>A0ABU4JS41</accession>
<dbReference type="InterPro" id="IPR036102">
    <property type="entry name" value="OsmC/Ohrsf"/>
</dbReference>
<dbReference type="InterPro" id="IPR003718">
    <property type="entry name" value="OsmC/Ohr_fam"/>
</dbReference>
<dbReference type="EMBL" id="JARUJP010000006">
    <property type="protein sequence ID" value="MDW8800964.1"/>
    <property type="molecule type" value="Genomic_DNA"/>
</dbReference>
<dbReference type="PANTHER" id="PTHR35368">
    <property type="entry name" value="HYDROPEROXIDE REDUCTASE"/>
    <property type="match status" value="1"/>
</dbReference>
<dbReference type="PANTHER" id="PTHR35368:SF1">
    <property type="entry name" value="HYDROPEROXIDE REDUCTASE"/>
    <property type="match status" value="1"/>
</dbReference>
<dbReference type="RefSeq" id="WP_261672862.1">
    <property type="nucleotide sequence ID" value="NZ_JARUJP010000006.1"/>
</dbReference>
<dbReference type="EC" id="1.11.1.-" evidence="1"/>
<keyword evidence="1" id="KW-0560">Oxidoreductase</keyword>
<protein>
    <submittedName>
        <fullName evidence="1">OsmC family protein</fullName>
        <ecNumber evidence="1">1.11.1.-</ecNumber>
    </submittedName>
</protein>
<reference evidence="1 2" key="1">
    <citation type="submission" date="2023-04" db="EMBL/GenBank/DDBJ databases">
        <title>Clostridium tannerae sp. nov., isolated from the fecal material of an alpaca.</title>
        <authorList>
            <person name="Miller S."/>
            <person name="Hendry M."/>
            <person name="King J."/>
            <person name="Sankaranarayanan K."/>
            <person name="Lawson P.A."/>
        </authorList>
    </citation>
    <scope>NUCLEOTIDE SEQUENCE [LARGE SCALE GENOMIC DNA]</scope>
    <source>
        <strain evidence="1 2">A1-XYC3</strain>
    </source>
</reference>
<name>A0ABU4JS41_9CLOT</name>
<keyword evidence="1" id="KW-0575">Peroxidase</keyword>